<evidence type="ECO:0000313" key="1">
    <source>
        <dbReference type="EMBL" id="KAI9904755.1"/>
    </source>
</evidence>
<accession>A0ACC0VFY9</accession>
<keyword evidence="2" id="KW-1185">Reference proteome</keyword>
<proteinExistence type="predicted"/>
<reference evidence="1" key="1">
    <citation type="submission" date="2022-10" db="EMBL/GenBank/DDBJ databases">
        <title>Complete Genome of Trichothecium roseum strain YXFP-22015, a Plant Pathogen Isolated from Citrus.</title>
        <authorList>
            <person name="Wang Y."/>
            <person name="Zhu L."/>
        </authorList>
    </citation>
    <scope>NUCLEOTIDE SEQUENCE</scope>
    <source>
        <strain evidence="1">YXFP-22015</strain>
    </source>
</reference>
<name>A0ACC0VFY9_9HYPO</name>
<dbReference type="EMBL" id="CM047940">
    <property type="protein sequence ID" value="KAI9904755.1"/>
    <property type="molecule type" value="Genomic_DNA"/>
</dbReference>
<protein>
    <submittedName>
        <fullName evidence="1">Uncharacterized protein</fullName>
    </submittedName>
</protein>
<sequence>MSPRPEKETAPAAPDLTDTEAVDLAQAYQELAKGEQAATAMEANLSNLESKLDALLAAFEAAEKDGAKPDGKAGSGDEADAKDIEEPAPADGKKST</sequence>
<organism evidence="1 2">
    <name type="scientific">Trichothecium roseum</name>
    <dbReference type="NCBI Taxonomy" id="47278"/>
    <lineage>
        <taxon>Eukaryota</taxon>
        <taxon>Fungi</taxon>
        <taxon>Dikarya</taxon>
        <taxon>Ascomycota</taxon>
        <taxon>Pezizomycotina</taxon>
        <taxon>Sordariomycetes</taxon>
        <taxon>Hypocreomycetidae</taxon>
        <taxon>Hypocreales</taxon>
        <taxon>Hypocreales incertae sedis</taxon>
        <taxon>Trichothecium</taxon>
    </lineage>
</organism>
<evidence type="ECO:0000313" key="2">
    <source>
        <dbReference type="Proteomes" id="UP001163324"/>
    </source>
</evidence>
<gene>
    <name evidence="1" type="ORF">N3K66_001284</name>
</gene>
<dbReference type="Proteomes" id="UP001163324">
    <property type="component" value="Chromosome 1"/>
</dbReference>
<comment type="caution">
    <text evidence="1">The sequence shown here is derived from an EMBL/GenBank/DDBJ whole genome shotgun (WGS) entry which is preliminary data.</text>
</comment>